<evidence type="ECO:0000259" key="5">
    <source>
        <dbReference type="PROSITE" id="PS50893"/>
    </source>
</evidence>
<dbReference type="PANTHER" id="PTHR43335:SF8">
    <property type="entry name" value="ABC TRANSPORTER, ATP-BINDING PROTEIN"/>
    <property type="match status" value="1"/>
</dbReference>
<accession>A0A1M6NNS2</accession>
<keyword evidence="7" id="KW-1185">Reference proteome</keyword>
<dbReference type="AlphaFoldDB" id="A0A1M6NNS2"/>
<dbReference type="STRING" id="1121301.SAMN02745912_01796"/>
<keyword evidence="3" id="KW-0547">Nucleotide-binding</keyword>
<dbReference type="InterPro" id="IPR017871">
    <property type="entry name" value="ABC_transporter-like_CS"/>
</dbReference>
<dbReference type="InterPro" id="IPR027417">
    <property type="entry name" value="P-loop_NTPase"/>
</dbReference>
<proteinExistence type="inferred from homology"/>
<dbReference type="GO" id="GO:0016887">
    <property type="term" value="F:ATP hydrolysis activity"/>
    <property type="evidence" value="ECO:0007669"/>
    <property type="project" value="InterPro"/>
</dbReference>
<dbReference type="InterPro" id="IPR003439">
    <property type="entry name" value="ABC_transporter-like_ATP-bd"/>
</dbReference>
<organism evidence="6 7">
    <name type="scientific">Paramaledivibacter caminithermalis (strain DSM 15212 / CIP 107654 / DViRD3)</name>
    <name type="common">Clostridium caminithermale</name>
    <dbReference type="NCBI Taxonomy" id="1121301"/>
    <lineage>
        <taxon>Bacteria</taxon>
        <taxon>Bacillati</taxon>
        <taxon>Bacillota</taxon>
        <taxon>Clostridia</taxon>
        <taxon>Peptostreptococcales</taxon>
        <taxon>Caminicellaceae</taxon>
        <taxon>Paramaledivibacter</taxon>
    </lineage>
</organism>
<feature type="domain" description="ABC transporter" evidence="5">
    <location>
        <begin position="5"/>
        <end position="233"/>
    </location>
</feature>
<dbReference type="Proteomes" id="UP000184465">
    <property type="component" value="Unassembled WGS sequence"/>
</dbReference>
<dbReference type="PANTHER" id="PTHR43335">
    <property type="entry name" value="ABC TRANSPORTER, ATP-BINDING PROTEIN"/>
    <property type="match status" value="1"/>
</dbReference>
<dbReference type="OrthoDB" id="9809205at2"/>
<evidence type="ECO:0000313" key="7">
    <source>
        <dbReference type="Proteomes" id="UP000184465"/>
    </source>
</evidence>
<reference evidence="6 7" key="1">
    <citation type="submission" date="2016-11" db="EMBL/GenBank/DDBJ databases">
        <authorList>
            <person name="Jaros S."/>
            <person name="Januszkiewicz K."/>
            <person name="Wedrychowicz H."/>
        </authorList>
    </citation>
    <scope>NUCLEOTIDE SEQUENCE [LARGE SCALE GENOMIC DNA]</scope>
    <source>
        <strain evidence="6 7">DSM 15212</strain>
    </source>
</reference>
<dbReference type="Gene3D" id="3.40.50.300">
    <property type="entry name" value="P-loop containing nucleotide triphosphate hydrolases"/>
    <property type="match status" value="1"/>
</dbReference>
<dbReference type="PROSITE" id="PS00211">
    <property type="entry name" value="ABC_TRANSPORTER_1"/>
    <property type="match status" value="1"/>
</dbReference>
<name>A0A1M6NNS2_PARC5</name>
<dbReference type="SMART" id="SM00382">
    <property type="entry name" value="AAA"/>
    <property type="match status" value="1"/>
</dbReference>
<keyword evidence="4 6" id="KW-0067">ATP-binding</keyword>
<dbReference type="PROSITE" id="PS50893">
    <property type="entry name" value="ABC_TRANSPORTER_2"/>
    <property type="match status" value="1"/>
</dbReference>
<dbReference type="RefSeq" id="WP_073149078.1">
    <property type="nucleotide sequence ID" value="NZ_FRAG01000018.1"/>
</dbReference>
<comment type="similarity">
    <text evidence="1">Belongs to the ABC transporter superfamily.</text>
</comment>
<evidence type="ECO:0000256" key="4">
    <source>
        <dbReference type="ARBA" id="ARBA00022840"/>
    </source>
</evidence>
<dbReference type="GO" id="GO:0005524">
    <property type="term" value="F:ATP binding"/>
    <property type="evidence" value="ECO:0007669"/>
    <property type="project" value="UniProtKB-KW"/>
</dbReference>
<evidence type="ECO:0000256" key="1">
    <source>
        <dbReference type="ARBA" id="ARBA00005417"/>
    </source>
</evidence>
<evidence type="ECO:0000256" key="2">
    <source>
        <dbReference type="ARBA" id="ARBA00022448"/>
    </source>
</evidence>
<evidence type="ECO:0000313" key="6">
    <source>
        <dbReference type="EMBL" id="SHJ97369.1"/>
    </source>
</evidence>
<dbReference type="EMBL" id="FRAG01000018">
    <property type="protein sequence ID" value="SHJ97369.1"/>
    <property type="molecule type" value="Genomic_DNA"/>
</dbReference>
<dbReference type="Pfam" id="PF00005">
    <property type="entry name" value="ABC_tran"/>
    <property type="match status" value="1"/>
</dbReference>
<sequence length="306" mass="35056">MSIIIKTKNLTKYYGKLKAVDNVNLTVKKGEIYGFLGRNGAGKTTTIKMLLGLIKPTVGEIEIFGQNIRKEKRDILQRTGFVADFPGFYLNLSGVENLKINTSLLGVQKMNAIEDALNIVGIWEERNKLVKKYSLGMKQRLGIARSIIHNPELLIFDEPTNGLDPIGIKDTRRLIKSLAEKRKITIFISSHILSEIQQLANTIGIIHNGRLLEEISIEELRKKSRKYIEVQVSNAAKASILLERRLRVYDYEIHEENIIRVYSHYDMISKINRIFVENDIDVIMLRLREDNLEDYFIKLTGGDKVV</sequence>
<gene>
    <name evidence="6" type="ORF">SAMN02745912_01796</name>
</gene>
<protein>
    <submittedName>
        <fullName evidence="6">Bacitracin transport system ATP-binding protein</fullName>
    </submittedName>
</protein>
<evidence type="ECO:0000256" key="3">
    <source>
        <dbReference type="ARBA" id="ARBA00022741"/>
    </source>
</evidence>
<keyword evidence="2" id="KW-0813">Transport</keyword>
<dbReference type="SUPFAM" id="SSF52540">
    <property type="entry name" value="P-loop containing nucleoside triphosphate hydrolases"/>
    <property type="match status" value="1"/>
</dbReference>
<dbReference type="InterPro" id="IPR003593">
    <property type="entry name" value="AAA+_ATPase"/>
</dbReference>